<evidence type="ECO:0000313" key="3">
    <source>
        <dbReference type="Proteomes" id="UP000823749"/>
    </source>
</evidence>
<gene>
    <name evidence="2" type="ORF">RHGRI_017746</name>
</gene>
<dbReference type="Gene3D" id="1.20.1110.10">
    <property type="entry name" value="Calcium-transporting ATPase, transmembrane domain"/>
    <property type="match status" value="1"/>
</dbReference>
<feature type="region of interest" description="Disordered" evidence="1">
    <location>
        <begin position="152"/>
        <end position="177"/>
    </location>
</feature>
<name>A0AAV6JYX3_9ERIC</name>
<dbReference type="AlphaFoldDB" id="A0AAV6JYX3"/>
<accession>A0AAV6JYX3</accession>
<keyword evidence="3" id="KW-1185">Reference proteome</keyword>
<reference evidence="2 3" key="1">
    <citation type="submission" date="2020-08" db="EMBL/GenBank/DDBJ databases">
        <title>Plant Genome Project.</title>
        <authorList>
            <person name="Zhang R.-G."/>
        </authorList>
    </citation>
    <scope>NUCLEOTIDE SEQUENCE [LARGE SCALE GENOMIC DNA]</scope>
    <source>
        <strain evidence="2">WSP0</strain>
        <tissue evidence="2">Leaf</tissue>
    </source>
</reference>
<proteinExistence type="predicted"/>
<dbReference type="Proteomes" id="UP000823749">
    <property type="component" value="Chromosome 6"/>
</dbReference>
<protein>
    <submittedName>
        <fullName evidence="2">Uncharacterized protein</fullName>
    </submittedName>
</protein>
<dbReference type="EMBL" id="JACTNZ010000006">
    <property type="protein sequence ID" value="KAG5545371.1"/>
    <property type="molecule type" value="Genomic_DNA"/>
</dbReference>
<evidence type="ECO:0000256" key="1">
    <source>
        <dbReference type="SAM" id="MobiDB-lite"/>
    </source>
</evidence>
<sequence length="363" mass="39766">MSLSVFRVPPVPPPLLPALFFFRVLHSTLVFLSRKIEHTTVDDQLSSAKLPLFPSSLASAVVSFCLRVVSICQVMPSPNGSGHVLSSCGEENDAKEHLERGHCIDEANVHDDNSLDRRNGRMRFSDFHGFLRLLPLPVFSFPQGCSLRSRSIEGSMRDQEGNSSEASKPVEEESPNAIPKLKSALKKSPDDENGSIDSITKADNAINKKYCQVEAKKNESSQSTSSTTKGVDISLQMMILLMKCSDIVIFGKISSVVQTSPRAVCILSVVGAVAIIDMCPAGYFGKERTSRVAPNGRSKRRRVSTNQTVINSDVYMNLEVSSGSMESKLLKFLGFMWNPLSWVMESAAIMAIALANGGYNIQW</sequence>
<organism evidence="2 3">
    <name type="scientific">Rhododendron griersonianum</name>
    <dbReference type="NCBI Taxonomy" id="479676"/>
    <lineage>
        <taxon>Eukaryota</taxon>
        <taxon>Viridiplantae</taxon>
        <taxon>Streptophyta</taxon>
        <taxon>Embryophyta</taxon>
        <taxon>Tracheophyta</taxon>
        <taxon>Spermatophyta</taxon>
        <taxon>Magnoliopsida</taxon>
        <taxon>eudicotyledons</taxon>
        <taxon>Gunneridae</taxon>
        <taxon>Pentapetalae</taxon>
        <taxon>asterids</taxon>
        <taxon>Ericales</taxon>
        <taxon>Ericaceae</taxon>
        <taxon>Ericoideae</taxon>
        <taxon>Rhodoreae</taxon>
        <taxon>Rhododendron</taxon>
    </lineage>
</organism>
<comment type="caution">
    <text evidence="2">The sequence shown here is derived from an EMBL/GenBank/DDBJ whole genome shotgun (WGS) entry which is preliminary data.</text>
</comment>
<evidence type="ECO:0000313" key="2">
    <source>
        <dbReference type="EMBL" id="KAG5545371.1"/>
    </source>
</evidence>